<sequence length="856" mass="95563">MGFDHRKEYSYIILLEVYHLDLRTPAWLLSFVFTLISDVGQYKTFAEHVELEAAKEATREDTSDKQTLTLGQIVRQHPKIIGWSLFWCMCALGWGFDTQVNGAMVSVPAFREYYGYGVDALRVSLQRIIATQAAYEFSSSYSKDLTIALYVGMLVGALFWGMSADMIGRKIAFNVSLVIYSVFTIVARTPPTWEGLGFFIALSAFGAGGNFVLDTPVLLEYIPSSKQCRNLVSSMVWSRVYNIWAWGTGFHACEHCLPLTVQDADRPLANYSCDNPSTPFIPCNKTNNSGWETPKFLLGQGRDTELVEHMHDLATRYNRPCPITPEKLEACGAIQHASSKSRSKLAVLCFHLRGMFTTQDLVLLMILLWLSNLMLVLAYLLLNVFLHTSPAGVSDLDVIEQNPPAPSVCGRASPVQVIEIRRSYNIAMRVTQFNPDHQDVKAHVVAQSLQTLPQCLSSSSTGQSICFFFRYYVLDDGPDMPIHLNVSQMEVLAATSPSVKTSLSAVGLAALSNINKSARLMAEATGAYTHALRLTNCALKDECQQRSDSTLAASMLLAMFEVLTCSTTGSLESWRQHIRGAATLIEMRGAEQIREIVGMRMFTHLRVQIISSCLHSCTSVPSSIVHWSFQAMSERSPADAKADELVDLVARVSQLLSQTSTEAASILASRAASLDNCLLKWKQSLPPRWAYRIICGPLPRNRNTSNINSSYPGVYHLYPDLWACNIWNFYRSARIRLNQLSIDCIETSESVRPRETPKILELLATEIAASVPYALGFVEKERDKTCSTDHYLGGFVLLWPLYLATNVSALGSTLREWGIDRLEDIGHRMGIGQAQFMARRLRNMSPNERLGLMRNH</sequence>
<name>A0A5N5X2U0_9EURO</name>
<evidence type="ECO:0000313" key="7">
    <source>
        <dbReference type="Proteomes" id="UP000326565"/>
    </source>
</evidence>
<evidence type="ECO:0000313" key="6">
    <source>
        <dbReference type="EMBL" id="KAB8075116.1"/>
    </source>
</evidence>
<dbReference type="Gene3D" id="1.20.1250.20">
    <property type="entry name" value="MFS general substrate transporter like domains"/>
    <property type="match status" value="1"/>
</dbReference>
<accession>A0A5N5X2U0</accession>
<dbReference type="Proteomes" id="UP000326565">
    <property type="component" value="Unassembled WGS sequence"/>
</dbReference>
<evidence type="ECO:0000256" key="1">
    <source>
        <dbReference type="ARBA" id="ARBA00004370"/>
    </source>
</evidence>
<dbReference type="InterPro" id="IPR005828">
    <property type="entry name" value="MFS_sugar_transport-like"/>
</dbReference>
<dbReference type="SUPFAM" id="SSF103473">
    <property type="entry name" value="MFS general substrate transporter"/>
    <property type="match status" value="1"/>
</dbReference>
<comment type="subcellular location">
    <subcellularLocation>
        <location evidence="1">Membrane</location>
    </subcellularLocation>
</comment>
<evidence type="ECO:0000256" key="2">
    <source>
        <dbReference type="ARBA" id="ARBA00022692"/>
    </source>
</evidence>
<dbReference type="PANTHER" id="PTHR38791">
    <property type="entry name" value="ZN(II)2CYS6 TRANSCRIPTION FACTOR (EUROFUNG)-RELATED-RELATED"/>
    <property type="match status" value="1"/>
</dbReference>
<protein>
    <recommendedName>
        <fullName evidence="8">Major facilitator superfamily domain-containing protein</fullName>
    </recommendedName>
</protein>
<keyword evidence="3 5" id="KW-1133">Transmembrane helix</keyword>
<evidence type="ECO:0000256" key="5">
    <source>
        <dbReference type="SAM" id="Phobius"/>
    </source>
</evidence>
<keyword evidence="2 5" id="KW-0812">Transmembrane</keyword>
<keyword evidence="7" id="KW-1185">Reference proteome</keyword>
<keyword evidence="4 5" id="KW-0472">Membrane</keyword>
<feature type="transmembrane region" description="Helical" evidence="5">
    <location>
        <begin position="80"/>
        <end position="96"/>
    </location>
</feature>
<organism evidence="6 7">
    <name type="scientific">Aspergillus leporis</name>
    <dbReference type="NCBI Taxonomy" id="41062"/>
    <lineage>
        <taxon>Eukaryota</taxon>
        <taxon>Fungi</taxon>
        <taxon>Dikarya</taxon>
        <taxon>Ascomycota</taxon>
        <taxon>Pezizomycotina</taxon>
        <taxon>Eurotiomycetes</taxon>
        <taxon>Eurotiomycetidae</taxon>
        <taxon>Eurotiales</taxon>
        <taxon>Aspergillaceae</taxon>
        <taxon>Aspergillus</taxon>
        <taxon>Aspergillus subgen. Circumdati</taxon>
    </lineage>
</organism>
<dbReference type="GO" id="GO:0022857">
    <property type="term" value="F:transmembrane transporter activity"/>
    <property type="evidence" value="ECO:0007669"/>
    <property type="project" value="InterPro"/>
</dbReference>
<dbReference type="InterPro" id="IPR053175">
    <property type="entry name" value="DHMBA_Reg_Transcription_Factor"/>
</dbReference>
<dbReference type="OrthoDB" id="5429770at2759"/>
<proteinExistence type="predicted"/>
<gene>
    <name evidence="6" type="ORF">BDV29DRAFT_156006</name>
</gene>
<feature type="transmembrane region" description="Helical" evidence="5">
    <location>
        <begin position="196"/>
        <end position="219"/>
    </location>
</feature>
<dbReference type="InterPro" id="IPR036259">
    <property type="entry name" value="MFS_trans_sf"/>
</dbReference>
<feature type="transmembrane region" description="Helical" evidence="5">
    <location>
        <begin position="171"/>
        <end position="190"/>
    </location>
</feature>
<dbReference type="EMBL" id="ML732199">
    <property type="protein sequence ID" value="KAB8075116.1"/>
    <property type="molecule type" value="Genomic_DNA"/>
</dbReference>
<dbReference type="AlphaFoldDB" id="A0A5N5X2U0"/>
<evidence type="ECO:0008006" key="8">
    <source>
        <dbReference type="Google" id="ProtNLM"/>
    </source>
</evidence>
<dbReference type="GO" id="GO:0016020">
    <property type="term" value="C:membrane"/>
    <property type="evidence" value="ECO:0007669"/>
    <property type="project" value="UniProtKB-SubCell"/>
</dbReference>
<dbReference type="Pfam" id="PF00083">
    <property type="entry name" value="Sugar_tr"/>
    <property type="match status" value="1"/>
</dbReference>
<feature type="transmembrane region" description="Helical" evidence="5">
    <location>
        <begin position="361"/>
        <end position="382"/>
    </location>
</feature>
<dbReference type="Pfam" id="PF11951">
    <property type="entry name" value="Fungal_trans_2"/>
    <property type="match status" value="1"/>
</dbReference>
<reference evidence="6 7" key="1">
    <citation type="submission" date="2019-04" db="EMBL/GenBank/DDBJ databases">
        <title>Friends and foes A comparative genomics study of 23 Aspergillus species from section Flavi.</title>
        <authorList>
            <consortium name="DOE Joint Genome Institute"/>
            <person name="Kjaerbolling I."/>
            <person name="Vesth T."/>
            <person name="Frisvad J.C."/>
            <person name="Nybo J.L."/>
            <person name="Theobald S."/>
            <person name="Kildgaard S."/>
            <person name="Isbrandt T."/>
            <person name="Kuo A."/>
            <person name="Sato A."/>
            <person name="Lyhne E.K."/>
            <person name="Kogle M.E."/>
            <person name="Wiebenga A."/>
            <person name="Kun R.S."/>
            <person name="Lubbers R.J."/>
            <person name="Makela M.R."/>
            <person name="Barry K."/>
            <person name="Chovatia M."/>
            <person name="Clum A."/>
            <person name="Daum C."/>
            <person name="Haridas S."/>
            <person name="He G."/>
            <person name="LaButti K."/>
            <person name="Lipzen A."/>
            <person name="Mondo S."/>
            <person name="Riley R."/>
            <person name="Salamov A."/>
            <person name="Simmons B.A."/>
            <person name="Magnuson J.K."/>
            <person name="Henrissat B."/>
            <person name="Mortensen U.H."/>
            <person name="Larsen T.O."/>
            <person name="Devries R.P."/>
            <person name="Grigoriev I.V."/>
            <person name="Machida M."/>
            <person name="Baker S.E."/>
            <person name="Andersen M.R."/>
        </authorList>
    </citation>
    <scope>NUCLEOTIDE SEQUENCE [LARGE SCALE GENOMIC DNA]</scope>
    <source>
        <strain evidence="6 7">CBS 151.66</strain>
    </source>
</reference>
<feature type="transmembrane region" description="Helical" evidence="5">
    <location>
        <begin position="147"/>
        <end position="164"/>
    </location>
</feature>
<dbReference type="PANTHER" id="PTHR38791:SF5">
    <property type="entry name" value="TRANSCRIPTION FACTOR DBAG-RELATED"/>
    <property type="match status" value="1"/>
</dbReference>
<evidence type="ECO:0000256" key="4">
    <source>
        <dbReference type="ARBA" id="ARBA00023136"/>
    </source>
</evidence>
<evidence type="ECO:0000256" key="3">
    <source>
        <dbReference type="ARBA" id="ARBA00022989"/>
    </source>
</evidence>
<dbReference type="InterPro" id="IPR021858">
    <property type="entry name" value="Fun_TF"/>
</dbReference>